<protein>
    <submittedName>
        <fullName evidence="3">Uncharacterized protein</fullName>
    </submittedName>
</protein>
<accession>A0A6V7QQ06</accession>
<feature type="signal peptide" evidence="2">
    <location>
        <begin position="1"/>
        <end position="26"/>
    </location>
</feature>
<evidence type="ECO:0000256" key="2">
    <source>
        <dbReference type="SAM" id="SignalP"/>
    </source>
</evidence>
<dbReference type="EMBL" id="CAJEUB010000001">
    <property type="protein sequence ID" value="CAD1845264.1"/>
    <property type="molecule type" value="Genomic_DNA"/>
</dbReference>
<gene>
    <name evidence="3" type="ORF">CB5_LOCUS28475</name>
</gene>
<name>A0A6V7QQ06_ANACO</name>
<dbReference type="AlphaFoldDB" id="A0A6V7QQ06"/>
<feature type="chain" id="PRO_5028152789" evidence="2">
    <location>
        <begin position="27"/>
        <end position="160"/>
    </location>
</feature>
<evidence type="ECO:0000313" key="3">
    <source>
        <dbReference type="EMBL" id="CAD1845264.1"/>
    </source>
</evidence>
<feature type="compositionally biased region" description="Basic and acidic residues" evidence="1">
    <location>
        <begin position="56"/>
        <end position="71"/>
    </location>
</feature>
<proteinExistence type="predicted"/>
<reference evidence="3" key="1">
    <citation type="submission" date="2020-07" db="EMBL/GenBank/DDBJ databases">
        <authorList>
            <person name="Lin J."/>
        </authorList>
    </citation>
    <scope>NUCLEOTIDE SEQUENCE</scope>
</reference>
<sequence>MATKAAYSILTFFLLLSGYLVHSATAARVIWLTPSPPWTGRHAWLTPSPPLPQPEHSGDKDTLGTMDEPRGEPYNYTRGTTRGNPYTRAPAAGIPATRFPSVDYQDEKNKDIWYKIMLRVEDPDKAITFEYYPDKSAYMSSSSNCDFTGKIYWKNRLPQE</sequence>
<organism evidence="3">
    <name type="scientific">Ananas comosus var. bracteatus</name>
    <name type="common">red pineapple</name>
    <dbReference type="NCBI Taxonomy" id="296719"/>
    <lineage>
        <taxon>Eukaryota</taxon>
        <taxon>Viridiplantae</taxon>
        <taxon>Streptophyta</taxon>
        <taxon>Embryophyta</taxon>
        <taxon>Tracheophyta</taxon>
        <taxon>Spermatophyta</taxon>
        <taxon>Magnoliopsida</taxon>
        <taxon>Liliopsida</taxon>
        <taxon>Poales</taxon>
        <taxon>Bromeliaceae</taxon>
        <taxon>Bromelioideae</taxon>
        <taxon>Ananas</taxon>
    </lineage>
</organism>
<evidence type="ECO:0000256" key="1">
    <source>
        <dbReference type="SAM" id="MobiDB-lite"/>
    </source>
</evidence>
<keyword evidence="2" id="KW-0732">Signal</keyword>
<feature type="region of interest" description="Disordered" evidence="1">
    <location>
        <begin position="43"/>
        <end position="92"/>
    </location>
</feature>